<sequence length="121" mass="13815">MKNSERGIYETIVQIDECRANLSTRWPELHNRSVLACRKRQWWVVREYLDELTPIGVRTVRIQVSSAWPVDANRLTEAEKKEGQDDYAVRHGAQRVEGGGGDVEGGQCEQCARLRAAVNYN</sequence>
<comment type="caution">
    <text evidence="1">The sequence shown here is derived from an EMBL/GenBank/DDBJ whole genome shotgun (WGS) entry which is preliminary data.</text>
</comment>
<dbReference type="Proteomes" id="UP000600918">
    <property type="component" value="Unassembled WGS sequence"/>
</dbReference>
<keyword evidence="2" id="KW-1185">Reference proteome</keyword>
<dbReference type="EMBL" id="JACSDY010000024">
    <property type="protein sequence ID" value="KAF7389697.1"/>
    <property type="molecule type" value="Genomic_DNA"/>
</dbReference>
<dbReference type="AlphaFoldDB" id="A0A834JMA9"/>
<reference evidence="1" key="1">
    <citation type="journal article" date="2020" name="G3 (Bethesda)">
        <title>High-Quality Assemblies for Three Invasive Social Wasps from the &lt;i&gt;Vespula&lt;/i&gt; Genus.</title>
        <authorList>
            <person name="Harrop T.W.R."/>
            <person name="Guhlin J."/>
            <person name="McLaughlin G.M."/>
            <person name="Permina E."/>
            <person name="Stockwell P."/>
            <person name="Gilligan J."/>
            <person name="Le Lec M.F."/>
            <person name="Gruber M.A.M."/>
            <person name="Quinn O."/>
            <person name="Lovegrove M."/>
            <person name="Duncan E.J."/>
            <person name="Remnant E.J."/>
            <person name="Van Eeckhoven J."/>
            <person name="Graham B."/>
            <person name="Knapp R.A."/>
            <person name="Langford K.W."/>
            <person name="Kronenberg Z."/>
            <person name="Press M.O."/>
            <person name="Eacker S.M."/>
            <person name="Wilson-Rankin E.E."/>
            <person name="Purcell J."/>
            <person name="Lester P.J."/>
            <person name="Dearden P.K."/>
        </authorList>
    </citation>
    <scope>NUCLEOTIDE SEQUENCE</scope>
    <source>
        <strain evidence="1">Volc-1</strain>
    </source>
</reference>
<gene>
    <name evidence="1" type="ORF">H0235_018181</name>
</gene>
<accession>A0A834JMA9</accession>
<name>A0A834JMA9_VESPE</name>
<protein>
    <submittedName>
        <fullName evidence="1">Uncharacterized protein</fullName>
    </submittedName>
</protein>
<proteinExistence type="predicted"/>
<organism evidence="1 2">
    <name type="scientific">Vespula pensylvanica</name>
    <name type="common">Western yellow jacket</name>
    <name type="synonym">Wasp</name>
    <dbReference type="NCBI Taxonomy" id="30213"/>
    <lineage>
        <taxon>Eukaryota</taxon>
        <taxon>Metazoa</taxon>
        <taxon>Ecdysozoa</taxon>
        <taxon>Arthropoda</taxon>
        <taxon>Hexapoda</taxon>
        <taxon>Insecta</taxon>
        <taxon>Pterygota</taxon>
        <taxon>Neoptera</taxon>
        <taxon>Endopterygota</taxon>
        <taxon>Hymenoptera</taxon>
        <taxon>Apocrita</taxon>
        <taxon>Aculeata</taxon>
        <taxon>Vespoidea</taxon>
        <taxon>Vespidae</taxon>
        <taxon>Vespinae</taxon>
        <taxon>Vespula</taxon>
    </lineage>
</organism>
<evidence type="ECO:0000313" key="2">
    <source>
        <dbReference type="Proteomes" id="UP000600918"/>
    </source>
</evidence>
<evidence type="ECO:0000313" key="1">
    <source>
        <dbReference type="EMBL" id="KAF7389697.1"/>
    </source>
</evidence>